<name>A0ABS4Y664_9ACTN</name>
<dbReference type="Pfam" id="PF08241">
    <property type="entry name" value="Methyltransf_11"/>
    <property type="match status" value="1"/>
</dbReference>
<dbReference type="CDD" id="cd02440">
    <property type="entry name" value="AdoMet_MTases"/>
    <property type="match status" value="1"/>
</dbReference>
<dbReference type="SUPFAM" id="SSF53335">
    <property type="entry name" value="S-adenosyl-L-methionine-dependent methyltransferases"/>
    <property type="match status" value="1"/>
</dbReference>
<dbReference type="PANTHER" id="PTHR44068">
    <property type="entry name" value="ZGC:194242"/>
    <property type="match status" value="1"/>
</dbReference>
<dbReference type="InterPro" id="IPR020803">
    <property type="entry name" value="MeTfrase_dom"/>
</dbReference>
<dbReference type="SMART" id="SM00828">
    <property type="entry name" value="PKS_MT"/>
    <property type="match status" value="1"/>
</dbReference>
<dbReference type="InterPro" id="IPR029063">
    <property type="entry name" value="SAM-dependent_MTases_sf"/>
</dbReference>
<protein>
    <submittedName>
        <fullName evidence="5">Sarcosine/dimethylglycine N-methyltransferase</fullName>
        <ecNumber evidence="5">2.1.1.157</ecNumber>
    </submittedName>
</protein>
<dbReference type="EC" id="2.1.1.157" evidence="5"/>
<keyword evidence="3" id="KW-0949">S-adenosyl-L-methionine</keyword>
<reference evidence="5 6" key="1">
    <citation type="submission" date="2021-03" db="EMBL/GenBank/DDBJ databases">
        <title>Sequencing the genomes of 1000 actinobacteria strains.</title>
        <authorList>
            <person name="Klenk H.-P."/>
        </authorList>
    </citation>
    <scope>NUCLEOTIDE SEQUENCE [LARGE SCALE GENOMIC DNA]</scope>
    <source>
        <strain evidence="5 6">DSM 41480</strain>
    </source>
</reference>
<gene>
    <name evidence="5" type="ORF">JO379_003730</name>
</gene>
<dbReference type="GO" id="GO:0008168">
    <property type="term" value="F:methyltransferase activity"/>
    <property type="evidence" value="ECO:0007669"/>
    <property type="project" value="UniProtKB-KW"/>
</dbReference>
<evidence type="ECO:0000313" key="5">
    <source>
        <dbReference type="EMBL" id="MBP2404261.1"/>
    </source>
</evidence>
<sequence length="291" mass="32373">MSNESTQSGPDTTAAATAAEAARRYYDTGDVDAFYDAVWGGEDIHTGIYAHEHEPVAKASRRTVEKAADKVADRLGPGSTVLDLGSGYGGATRYLAERFRGQVVALNISESQNERHRRTNAERGLDNLIQVVTGSFQDIPFPDAHFDVVWSQEAFCHSGDRETLLREATRVLKPGGDLVFTDIMAVEDTPTEALRPVVARLEVSALATPSFYLEQLRELGFRGVEFDDRSEQLLTHYVRLTEETSRRAAELQDAISPAYVKSLLENLPLWVDACRNNHLRWGIFHAHRPES</sequence>
<evidence type="ECO:0000313" key="6">
    <source>
        <dbReference type="Proteomes" id="UP001519291"/>
    </source>
</evidence>
<evidence type="ECO:0000259" key="4">
    <source>
        <dbReference type="SMART" id="SM00828"/>
    </source>
</evidence>
<accession>A0ABS4Y664</accession>
<proteinExistence type="predicted"/>
<dbReference type="Proteomes" id="UP001519291">
    <property type="component" value="Unassembled WGS sequence"/>
</dbReference>
<keyword evidence="1 5" id="KW-0489">Methyltransferase</keyword>
<organism evidence="5 6">
    <name type="scientific">Streptomyces syringium</name>
    <dbReference type="NCBI Taxonomy" id="76729"/>
    <lineage>
        <taxon>Bacteria</taxon>
        <taxon>Bacillati</taxon>
        <taxon>Actinomycetota</taxon>
        <taxon>Actinomycetes</taxon>
        <taxon>Kitasatosporales</taxon>
        <taxon>Streptomycetaceae</taxon>
        <taxon>Streptomyces</taxon>
    </lineage>
</organism>
<dbReference type="GO" id="GO:0032259">
    <property type="term" value="P:methylation"/>
    <property type="evidence" value="ECO:0007669"/>
    <property type="project" value="UniProtKB-KW"/>
</dbReference>
<evidence type="ECO:0000256" key="1">
    <source>
        <dbReference type="ARBA" id="ARBA00022603"/>
    </source>
</evidence>
<feature type="domain" description="Polyketide synthase-like methyltransferase" evidence="4">
    <location>
        <begin position="72"/>
        <end position="289"/>
    </location>
</feature>
<dbReference type="GeneID" id="91570605"/>
<keyword evidence="6" id="KW-1185">Reference proteome</keyword>
<dbReference type="RefSeq" id="WP_130878335.1">
    <property type="nucleotide sequence ID" value="NZ_JAGIOH010000001.1"/>
</dbReference>
<dbReference type="InterPro" id="IPR050447">
    <property type="entry name" value="Erg6_SMT_methyltransf"/>
</dbReference>
<dbReference type="EMBL" id="JAGIOH010000001">
    <property type="protein sequence ID" value="MBP2404261.1"/>
    <property type="molecule type" value="Genomic_DNA"/>
</dbReference>
<evidence type="ECO:0000256" key="3">
    <source>
        <dbReference type="ARBA" id="ARBA00022691"/>
    </source>
</evidence>
<keyword evidence="2 5" id="KW-0808">Transferase</keyword>
<comment type="caution">
    <text evidence="5">The sequence shown here is derived from an EMBL/GenBank/DDBJ whole genome shotgun (WGS) entry which is preliminary data.</text>
</comment>
<evidence type="ECO:0000256" key="2">
    <source>
        <dbReference type="ARBA" id="ARBA00022679"/>
    </source>
</evidence>
<dbReference type="PANTHER" id="PTHR44068:SF11">
    <property type="entry name" value="GERANYL DIPHOSPHATE 2-C-METHYLTRANSFERASE"/>
    <property type="match status" value="1"/>
</dbReference>
<dbReference type="Gene3D" id="3.40.50.150">
    <property type="entry name" value="Vaccinia Virus protein VP39"/>
    <property type="match status" value="1"/>
</dbReference>
<dbReference type="InterPro" id="IPR013216">
    <property type="entry name" value="Methyltransf_11"/>
</dbReference>